<evidence type="ECO:0000313" key="1">
    <source>
        <dbReference type="EMBL" id="MER9284724.1"/>
    </source>
</evidence>
<sequence length="65" mass="7086">MDHIVTLDGGQEAALQVVADNFVASHKGDVMKALKEMIVLNGHLQEQLDATAGELKYPASLIKRR</sequence>
<reference evidence="1 2" key="1">
    <citation type="journal article" date="2024" name="Proc. Natl. Acad. Sci. U.S.A.">
        <title>The evolutionary genomics of adaptation to stress in wild rhizobium bacteria.</title>
        <authorList>
            <person name="Kehlet-Delgado H."/>
            <person name="Montoya A.P."/>
            <person name="Jensen K.T."/>
            <person name="Wendlandt C.E."/>
            <person name="Dexheimer C."/>
            <person name="Roberts M."/>
            <person name="Torres Martinez L."/>
            <person name="Friesen M.L."/>
            <person name="Griffitts J.S."/>
            <person name="Porter S.S."/>
        </authorList>
    </citation>
    <scope>NUCLEOTIDE SEQUENCE [LARGE SCALE GENOMIC DNA]</scope>
    <source>
        <strain evidence="1 2">M0468</strain>
    </source>
</reference>
<dbReference type="EMBL" id="JAMYRI010000006">
    <property type="protein sequence ID" value="MER9284724.1"/>
    <property type="molecule type" value="Genomic_DNA"/>
</dbReference>
<accession>A0ACC6SY80</accession>
<comment type="caution">
    <text evidence="1">The sequence shown here is derived from an EMBL/GenBank/DDBJ whole genome shotgun (WGS) entry which is preliminary data.</text>
</comment>
<evidence type="ECO:0000313" key="2">
    <source>
        <dbReference type="Proteomes" id="UP001480082"/>
    </source>
</evidence>
<dbReference type="Proteomes" id="UP001480082">
    <property type="component" value="Unassembled WGS sequence"/>
</dbReference>
<protein>
    <submittedName>
        <fullName evidence="1">Uncharacterized protein</fullName>
    </submittedName>
</protein>
<gene>
    <name evidence="1" type="ORF">NKI81_12260</name>
</gene>
<organism evidence="1 2">
    <name type="scientific">Mesorhizobium australicum</name>
    <dbReference type="NCBI Taxonomy" id="536018"/>
    <lineage>
        <taxon>Bacteria</taxon>
        <taxon>Pseudomonadati</taxon>
        <taxon>Pseudomonadota</taxon>
        <taxon>Alphaproteobacteria</taxon>
        <taxon>Hyphomicrobiales</taxon>
        <taxon>Phyllobacteriaceae</taxon>
        <taxon>Mesorhizobium</taxon>
    </lineage>
</organism>
<keyword evidence="2" id="KW-1185">Reference proteome</keyword>
<proteinExistence type="predicted"/>
<name>A0ACC6SY80_9HYPH</name>